<dbReference type="OrthoDB" id="972532at2759"/>
<evidence type="ECO:0000313" key="2">
    <source>
        <dbReference type="EMBL" id="PSR73649.1"/>
    </source>
</evidence>
<gene>
    <name evidence="2" type="ORF">PHLCEN_2v10568</name>
</gene>
<organism evidence="2 3">
    <name type="scientific">Hermanssonia centrifuga</name>
    <dbReference type="NCBI Taxonomy" id="98765"/>
    <lineage>
        <taxon>Eukaryota</taxon>
        <taxon>Fungi</taxon>
        <taxon>Dikarya</taxon>
        <taxon>Basidiomycota</taxon>
        <taxon>Agaricomycotina</taxon>
        <taxon>Agaricomycetes</taxon>
        <taxon>Polyporales</taxon>
        <taxon>Meruliaceae</taxon>
        <taxon>Hermanssonia</taxon>
    </lineage>
</organism>
<name>A0A2R6NMN2_9APHY</name>
<dbReference type="AlphaFoldDB" id="A0A2R6NMN2"/>
<keyword evidence="1" id="KW-0812">Transmembrane</keyword>
<dbReference type="STRING" id="98765.A0A2R6NMN2"/>
<dbReference type="Proteomes" id="UP000186601">
    <property type="component" value="Unassembled WGS sequence"/>
</dbReference>
<feature type="transmembrane region" description="Helical" evidence="1">
    <location>
        <begin position="305"/>
        <end position="325"/>
    </location>
</feature>
<reference evidence="2 3" key="1">
    <citation type="submission" date="2018-02" db="EMBL/GenBank/DDBJ databases">
        <title>Genome sequence of the basidiomycete white-rot fungus Phlebia centrifuga.</title>
        <authorList>
            <person name="Granchi Z."/>
            <person name="Peng M."/>
            <person name="de Vries R.P."/>
            <person name="Hilden K."/>
            <person name="Makela M.R."/>
            <person name="Grigoriev I."/>
            <person name="Riley R."/>
        </authorList>
    </citation>
    <scope>NUCLEOTIDE SEQUENCE [LARGE SCALE GENOMIC DNA]</scope>
    <source>
        <strain evidence="2 3">FBCC195</strain>
    </source>
</reference>
<dbReference type="EMBL" id="MLYV02001069">
    <property type="protein sequence ID" value="PSR73649.1"/>
    <property type="molecule type" value="Genomic_DNA"/>
</dbReference>
<keyword evidence="1" id="KW-0472">Membrane</keyword>
<comment type="caution">
    <text evidence="2">The sequence shown here is derived from an EMBL/GenBank/DDBJ whole genome shotgun (WGS) entry which is preliminary data.</text>
</comment>
<protein>
    <submittedName>
        <fullName evidence="2">Uncharacterized protein</fullName>
    </submittedName>
</protein>
<evidence type="ECO:0000256" key="1">
    <source>
        <dbReference type="SAM" id="Phobius"/>
    </source>
</evidence>
<accession>A0A2R6NMN2</accession>
<keyword evidence="3" id="KW-1185">Reference proteome</keyword>
<keyword evidence="1" id="KW-1133">Transmembrane helix</keyword>
<feature type="transmembrane region" description="Helical" evidence="1">
    <location>
        <begin position="337"/>
        <end position="360"/>
    </location>
</feature>
<feature type="transmembrane region" description="Helical" evidence="1">
    <location>
        <begin position="257"/>
        <end position="285"/>
    </location>
</feature>
<evidence type="ECO:0000313" key="3">
    <source>
        <dbReference type="Proteomes" id="UP000186601"/>
    </source>
</evidence>
<proteinExistence type="predicted"/>
<sequence>MKPSLAVDVSSKGDHYTNSGADGFFVFEHKITELDDQLRKLCNAARQLGSSVGILSASTRLRERLGRILYLFRENAADLFPQKVAREEMQVSVDRLLNSKKQRNLLSHLAHFDPRKLDSKHLVLELQLFSRDISTLLECFSQFPEFVDEIPDRALGKDLNYWAMSLNDLEDEFKTHAVQRFLHDSMADIGERLDRMATKFIPVFIDIGIPTIRASQKHSATNLNNLSTVATLFSGVTATMLQFSYQSVGTPLANSVNVFWFTSLVFSISAAVNSLLGLTWTQAIFRSPDHRIPWWVRIWIKRSPLAFLVLSVACFFIGMVLFAFSSNQAKVTTTVTTVLSATCCFGLLILSAWFAFELVVYNKHEGRMWLADVLTNARLEFMNSEFVLWSLNLPREVWYRGRDLLTPPGIETQDIELQSSNPIGFRHRQRTSIRSPTERPTVSFWLSYDKELMTQKEIVRHRWHEATKRTIESLREAARYNYGKAATRKQSQSSRFAHLSSVVPTLRATDVIPKLEKMAITQQLHIDDTHDALVRFLQFSPDGKSLVTSRYILLSL</sequence>
<feature type="transmembrane region" description="Helical" evidence="1">
    <location>
        <begin position="223"/>
        <end position="245"/>
    </location>
</feature>